<proteinExistence type="predicted"/>
<evidence type="ECO:0000313" key="1">
    <source>
        <dbReference type="EMBL" id="GKX66814.1"/>
    </source>
</evidence>
<reference evidence="1" key="1">
    <citation type="journal article" date="2025" name="Int. J. Syst. Evol. Microbiol.">
        <title>Inconstantimicrobium mannanitabidum sp. nov., a novel member of the family Clostridiaceae isolated from anoxic soil under the treatment of reductive soil disinfestation.</title>
        <authorList>
            <person name="Ueki A."/>
            <person name="Tonouchi A."/>
            <person name="Honma S."/>
            <person name="Kaku N."/>
            <person name="Ueki K."/>
        </authorList>
    </citation>
    <scope>NUCLEOTIDE SEQUENCE</scope>
    <source>
        <strain evidence="1">TW13</strain>
    </source>
</reference>
<keyword evidence="2" id="KW-1185">Reference proteome</keyword>
<sequence>MNNAVNLNKNKTTITKTNEQDGKFLTTVKEFFNVIWNNKMSRVGFLILVFFLLLSIFGPMLVPAPESNYLNRLLEPCADHWLGTDYAGRDILCQFVHGSRDVLLVAFYAACFSIVFACAIGIFAGLAGGKTDTTLMLITNIVLTMPSFPVTMVLSMVINVSNDILFGLVLSIWSWAGLAKAIRSQVLVLKHKEFIEVSKLMGISSFNIITKDVIPNIISFIAINFIAIMKGAIMTSVGLMVLGLVPFQGSHWGMMIQMAMSQSAVLYGGLGPIVYFVTPIIGILLFQLGCYLFANGLDEALNPRLRK</sequence>
<dbReference type="Proteomes" id="UP001058074">
    <property type="component" value="Unassembled WGS sequence"/>
</dbReference>
<dbReference type="EMBL" id="BROD01000001">
    <property type="protein sequence ID" value="GKX66814.1"/>
    <property type="molecule type" value="Genomic_DNA"/>
</dbReference>
<comment type="caution">
    <text evidence="1">The sequence shown here is derived from an EMBL/GenBank/DDBJ whole genome shotgun (WGS) entry which is preliminary data.</text>
</comment>
<name>A0ACB5RDG5_9CLOT</name>
<protein>
    <submittedName>
        <fullName evidence="1">Peptide ABC transporter permease</fullName>
    </submittedName>
</protein>
<gene>
    <name evidence="1" type="ORF">rsdtw13_20720</name>
</gene>
<evidence type="ECO:0000313" key="2">
    <source>
        <dbReference type="Proteomes" id="UP001058074"/>
    </source>
</evidence>
<organism evidence="1 2">
    <name type="scientific">Inconstantimicrobium mannanitabidum</name>
    <dbReference type="NCBI Taxonomy" id="1604901"/>
    <lineage>
        <taxon>Bacteria</taxon>
        <taxon>Bacillati</taxon>
        <taxon>Bacillota</taxon>
        <taxon>Clostridia</taxon>
        <taxon>Eubacteriales</taxon>
        <taxon>Clostridiaceae</taxon>
        <taxon>Inconstantimicrobium</taxon>
    </lineage>
</organism>
<accession>A0ACB5RDG5</accession>